<dbReference type="Proteomes" id="UP000327044">
    <property type="component" value="Unassembled WGS sequence"/>
</dbReference>
<accession>A0A5N4A9T2</accession>
<evidence type="ECO:0000313" key="3">
    <source>
        <dbReference type="EMBL" id="KAB0794085.1"/>
    </source>
</evidence>
<feature type="compositionally biased region" description="Basic and acidic residues" evidence="2">
    <location>
        <begin position="1"/>
        <end position="10"/>
    </location>
</feature>
<dbReference type="AlphaFoldDB" id="A0A5N4A9T2"/>
<dbReference type="InParanoid" id="A0A5N4A9T2"/>
<feature type="coiled-coil region" evidence="1">
    <location>
        <begin position="278"/>
        <end position="305"/>
    </location>
</feature>
<organism evidence="3 4">
    <name type="scientific">Photinus pyralis</name>
    <name type="common">Common eastern firefly</name>
    <name type="synonym">Lampyris pyralis</name>
    <dbReference type="NCBI Taxonomy" id="7054"/>
    <lineage>
        <taxon>Eukaryota</taxon>
        <taxon>Metazoa</taxon>
        <taxon>Ecdysozoa</taxon>
        <taxon>Arthropoda</taxon>
        <taxon>Hexapoda</taxon>
        <taxon>Insecta</taxon>
        <taxon>Pterygota</taxon>
        <taxon>Neoptera</taxon>
        <taxon>Endopterygota</taxon>
        <taxon>Coleoptera</taxon>
        <taxon>Polyphaga</taxon>
        <taxon>Elateriformia</taxon>
        <taxon>Elateroidea</taxon>
        <taxon>Lampyridae</taxon>
        <taxon>Lampyrinae</taxon>
        <taxon>Photinus</taxon>
    </lineage>
</organism>
<feature type="coiled-coil region" evidence="1">
    <location>
        <begin position="124"/>
        <end position="156"/>
    </location>
</feature>
<dbReference type="GO" id="GO:0005737">
    <property type="term" value="C:cytoplasm"/>
    <property type="evidence" value="ECO:0007669"/>
    <property type="project" value="TreeGrafter"/>
</dbReference>
<keyword evidence="1" id="KW-0175">Coiled coil</keyword>
<evidence type="ECO:0000313" key="4">
    <source>
        <dbReference type="Proteomes" id="UP000327044"/>
    </source>
</evidence>
<dbReference type="InterPro" id="IPR037386">
    <property type="entry name" value="CCDC40"/>
</dbReference>
<feature type="coiled-coil region" evidence="1">
    <location>
        <begin position="453"/>
        <end position="508"/>
    </location>
</feature>
<evidence type="ECO:0008006" key="5">
    <source>
        <dbReference type="Google" id="ProtNLM"/>
    </source>
</evidence>
<dbReference type="PANTHER" id="PTHR16275">
    <property type="entry name" value="COILED-COIL DOMAIN-CONTAINING PROTEIN 40"/>
    <property type="match status" value="1"/>
</dbReference>
<sequence length="910" mass="106336">MSERCKEKQTKLKFTLPSSEEPPQVDVIFSREDDDLESKPDDPILLDANHPLLEHFQKTLKHHLERQIEHLRSEVFELETGAKKKMIAREQLGLETYEAQQVVNKQQRELEMCISELDHICAATEEMELELDEAKKTLSQKRLDVLEAERNELRLRTEVEGMNLLAQQMKDWEEDAESELIINQRIFGKTKKDKSSLIDEKRQLDAIIFKLMTETWRLEEELETMDMQIRVKEEERERLAESVANSNIDLETIASEHRSLLHSWNSLVVAISHRDKAYMTSKEELHKLEEEIRVVSAEVEQTKKLCKKEMERNERLTDFKLRLQADVDSCARSLEIEAKKRFQLETEMEHVQALTDQTELDIKKLTSENTGKKCELSALISEFEKLGSQKATLDNDILKMLEDQMTNDKAAKYLHKLVKKAKEKNRTMNIALAKIDNTNSRTLMDIEAQKCENEEIERFLSALVKQANDLEDELRACQREEEGLRCYASKKQRDMDVLTNKLEKVINQQGGFEVSPEELKIVALQKNIEEVQESTKKLRKFWLRQQGYVVNLSEQRQNQINDFNMLKKQLQLLIQKNLKINDELENYRRQEEVLSRSMVNLQNKITIMNELINKAKGNKIVMEKDTDTIQFDYSGKLHDAEMESLKIEADIADIEEDKMSLSKELIDVNREALVWEKKIQMAVATKKTMDKENGEGGEVGNMKAEIHRMHVRFGQLKKAEDKLIHDLDHCVSRRDAIITTNEAREKREKGASEKTRINFQRKLEDMRSKLKQMQTEVETLTKRIDASNDEEQRLMKEIAITQQDTAFAKRKIATLMENIEETKTGRQRNLELLVLKQKKLKVYSDLAKGRRPHLAYRTNEAISVEYDKQKQLNNSLINIAENLLSDFPLHVQVLTRISNTLKLPLLYLYK</sequence>
<comment type="caution">
    <text evidence="3">The sequence shown here is derived from an EMBL/GenBank/DDBJ whole genome shotgun (WGS) entry which is preliminary data.</text>
</comment>
<feature type="coiled-coil region" evidence="1">
    <location>
        <begin position="570"/>
        <end position="671"/>
    </location>
</feature>
<proteinExistence type="predicted"/>
<dbReference type="OrthoDB" id="188741at2759"/>
<gene>
    <name evidence="3" type="ORF">PPYR_13705</name>
</gene>
<feature type="region of interest" description="Disordered" evidence="2">
    <location>
        <begin position="1"/>
        <end position="23"/>
    </location>
</feature>
<dbReference type="EMBL" id="VVIM01000009">
    <property type="protein sequence ID" value="KAB0794085.1"/>
    <property type="molecule type" value="Genomic_DNA"/>
</dbReference>
<dbReference type="FunCoup" id="A0A5N4A9T2">
    <property type="interactions" value="87"/>
</dbReference>
<evidence type="ECO:0000256" key="2">
    <source>
        <dbReference type="SAM" id="MobiDB-lite"/>
    </source>
</evidence>
<evidence type="ECO:0000256" key="1">
    <source>
        <dbReference type="SAM" id="Coils"/>
    </source>
</evidence>
<keyword evidence="4" id="KW-1185">Reference proteome</keyword>
<feature type="coiled-coil region" evidence="1">
    <location>
        <begin position="756"/>
        <end position="797"/>
    </location>
</feature>
<dbReference type="GO" id="GO:0035082">
    <property type="term" value="P:axoneme assembly"/>
    <property type="evidence" value="ECO:0007669"/>
    <property type="project" value="InterPro"/>
</dbReference>
<reference evidence="3 4" key="1">
    <citation type="journal article" date="2018" name="Elife">
        <title>Firefly genomes illuminate parallel origins of bioluminescence in beetles.</title>
        <authorList>
            <person name="Fallon T.R."/>
            <person name="Lower S.E."/>
            <person name="Chang C.H."/>
            <person name="Bessho-Uehara M."/>
            <person name="Martin G.J."/>
            <person name="Bewick A.J."/>
            <person name="Behringer M."/>
            <person name="Debat H.J."/>
            <person name="Wong I."/>
            <person name="Day J.C."/>
            <person name="Suvorov A."/>
            <person name="Silva C.J."/>
            <person name="Stanger-Hall K.F."/>
            <person name="Hall D.W."/>
            <person name="Schmitz R.J."/>
            <person name="Nelson D.R."/>
            <person name="Lewis S.M."/>
            <person name="Shigenobu S."/>
            <person name="Bybee S.M."/>
            <person name="Larracuente A.M."/>
            <person name="Oba Y."/>
            <person name="Weng J.K."/>
        </authorList>
    </citation>
    <scope>NUCLEOTIDE SEQUENCE [LARGE SCALE GENOMIC DNA]</scope>
    <source>
        <strain evidence="3">1611_PpyrPB1</strain>
        <tissue evidence="3">Whole body</tissue>
    </source>
</reference>
<dbReference type="PANTHER" id="PTHR16275:SF8">
    <property type="entry name" value="COILED-COIL DOMAIN-CONTAINING PROTEIN 40"/>
    <property type="match status" value="1"/>
</dbReference>
<protein>
    <recommendedName>
        <fullName evidence="5">Coiled-coil domain-containing protein 40</fullName>
    </recommendedName>
</protein>
<name>A0A5N4A9T2_PHOPY</name>